<evidence type="ECO:0000313" key="3">
    <source>
        <dbReference type="EMBL" id="HIH17092.1"/>
    </source>
</evidence>
<dbReference type="GO" id="GO:0016301">
    <property type="term" value="F:kinase activity"/>
    <property type="evidence" value="ECO:0007669"/>
    <property type="project" value="UniProtKB-UniRule"/>
</dbReference>
<evidence type="ECO:0000256" key="1">
    <source>
        <dbReference type="HAMAP-Rule" id="MF_02223"/>
    </source>
</evidence>
<dbReference type="EMBL" id="JAGVWE010000002">
    <property type="protein sequence ID" value="MBS3062288.1"/>
    <property type="molecule type" value="Genomic_DNA"/>
</dbReference>
<evidence type="ECO:0000313" key="4">
    <source>
        <dbReference type="EMBL" id="MBS3062288.1"/>
    </source>
</evidence>
<dbReference type="Gene3D" id="3.30.230.10">
    <property type="match status" value="1"/>
</dbReference>
<keyword evidence="1" id="KW-0547">Nucleotide-binding</keyword>
<reference evidence="4" key="3">
    <citation type="submission" date="2021-05" db="EMBL/GenBank/DDBJ databases">
        <title>Protein family content uncovers lineage relationships and bacterial pathway maintenance mechanisms in DPANN archaea.</title>
        <authorList>
            <person name="Castelle C.J."/>
            <person name="Meheust R."/>
            <person name="Jaffe A.L."/>
            <person name="Seitz K."/>
            <person name="Gong X."/>
            <person name="Baker B.J."/>
            <person name="Banfield J.F."/>
        </authorList>
    </citation>
    <scope>NUCLEOTIDE SEQUENCE</scope>
    <source>
        <strain evidence="4">RIFCSPLOWO2_01_FULL_58_19</strain>
    </source>
</reference>
<evidence type="ECO:0000259" key="2">
    <source>
        <dbReference type="Pfam" id="PF00288"/>
    </source>
</evidence>
<protein>
    <recommendedName>
        <fullName evidence="1">Pantoate kinase</fullName>
        <shortName evidence="1">PoK</shortName>
        <ecNumber evidence="1">2.7.1.169</ecNumber>
    </recommendedName>
</protein>
<dbReference type="PANTHER" id="PTHR42282:SF1">
    <property type="entry name" value="PANTOATE KINASE"/>
    <property type="match status" value="1"/>
</dbReference>
<dbReference type="AlphaFoldDB" id="A0A7J4JH69"/>
<dbReference type="GO" id="GO:0015937">
    <property type="term" value="P:coenzyme A biosynthetic process"/>
    <property type="evidence" value="ECO:0007669"/>
    <property type="project" value="UniProtKB-UniRule"/>
</dbReference>
<dbReference type="InterPro" id="IPR014721">
    <property type="entry name" value="Ribsml_uS5_D2-typ_fold_subgr"/>
</dbReference>
<evidence type="ECO:0000313" key="5">
    <source>
        <dbReference type="Proteomes" id="UP000564964"/>
    </source>
</evidence>
<name>A0A7J4JH69_9ARCH</name>
<reference evidence="5" key="1">
    <citation type="journal article" date="2020" name="bioRxiv">
        <title>A rank-normalized archaeal taxonomy based on genome phylogeny resolves widespread incomplete and uneven classifications.</title>
        <authorList>
            <person name="Rinke C."/>
            <person name="Chuvochina M."/>
            <person name="Mussig A.J."/>
            <person name="Chaumeil P.-A."/>
            <person name="Waite D.W."/>
            <person name="Whitman W.B."/>
            <person name="Parks D.H."/>
            <person name="Hugenholtz P."/>
        </authorList>
    </citation>
    <scope>NUCLEOTIDE SEQUENCE [LARGE SCALE GENOMIC DNA]</scope>
</reference>
<sequence length="280" mass="30806">MQARAYGPSHVTGFFKIYANGSTGAGFNLEEGMRTRVETGKGGGETVLINGKTDAAPVSRNVIRKFRALTGFRGRVRVGHETRVPIGFGLGMSGAGAYSLALALNQALRAGLDARGVLRQAFDAEIEEGTGLGTVIADQGRGLLLGLPPYPSRKARELKSGWRHAVVGFFHPIRTKSIIRSRQWKEKINEAGERALKKFRREPTAKRFVECARRFTFETGLASRQVERVMEEVPGTSMAMLGETVFGLTSRPAELRKQLQAYTERVLVSGFNRWPARVVK</sequence>
<gene>
    <name evidence="3" type="ORF">HA252_06835</name>
    <name evidence="4" type="ORF">J4203_00300</name>
</gene>
<dbReference type="EC" id="2.7.1.169" evidence="1"/>
<dbReference type="UniPathway" id="UPA00241"/>
<dbReference type="Pfam" id="PF00288">
    <property type="entry name" value="GHMP_kinases_N"/>
    <property type="match status" value="1"/>
</dbReference>
<dbReference type="HAMAP" id="MF_02223">
    <property type="entry name" value="Pantoate_kinase"/>
    <property type="match status" value="1"/>
</dbReference>
<keyword evidence="1" id="KW-0173">Coenzyme A biosynthesis</keyword>
<dbReference type="EMBL" id="DUGH01000163">
    <property type="protein sequence ID" value="HIH17092.1"/>
    <property type="molecule type" value="Genomic_DNA"/>
</dbReference>
<comment type="function">
    <text evidence="1">Phosphorylates (R)-pantoate to form (R)-4-phosphopantoate in the CoA biosynthesis pathway.</text>
</comment>
<dbReference type="InterPro" id="IPR012043">
    <property type="entry name" value="PoK"/>
</dbReference>
<accession>A0A7J4JH69</accession>
<comment type="similarity">
    <text evidence="1">Belongs to the GHMP kinase family. PoK subfamily.</text>
</comment>
<reference evidence="4" key="2">
    <citation type="submission" date="2021-03" db="EMBL/GenBank/DDBJ databases">
        <authorList>
            <person name="Jaffe A."/>
        </authorList>
    </citation>
    <scope>NUCLEOTIDE SEQUENCE</scope>
    <source>
        <strain evidence="4">RIFCSPLOWO2_01_FULL_58_19</strain>
    </source>
</reference>
<dbReference type="SUPFAM" id="SSF54211">
    <property type="entry name" value="Ribosomal protein S5 domain 2-like"/>
    <property type="match status" value="1"/>
</dbReference>
<feature type="domain" description="GHMP kinase N-terminal" evidence="2">
    <location>
        <begin position="62"/>
        <end position="131"/>
    </location>
</feature>
<comment type="catalytic activity">
    <reaction evidence="1">
        <text>(R)-pantoate + ATP = (R)-4-phosphopantoate + ADP + H(+)</text>
        <dbReference type="Rhea" id="RHEA:28246"/>
        <dbReference type="ChEBI" id="CHEBI:15378"/>
        <dbReference type="ChEBI" id="CHEBI:15980"/>
        <dbReference type="ChEBI" id="CHEBI:30616"/>
        <dbReference type="ChEBI" id="CHEBI:61294"/>
        <dbReference type="ChEBI" id="CHEBI:456216"/>
        <dbReference type="EC" id="2.7.1.169"/>
    </reaction>
</comment>
<organism evidence="3 5">
    <name type="scientific">Candidatus Iainarchaeum sp</name>
    <dbReference type="NCBI Taxonomy" id="3101447"/>
    <lineage>
        <taxon>Archaea</taxon>
        <taxon>Candidatus Iainarchaeota</taxon>
        <taxon>Candidatus Iainarchaeia</taxon>
        <taxon>Candidatus Iainarchaeales</taxon>
        <taxon>Candidatus Iainarchaeaceae</taxon>
        <taxon>Candidatus Iainarchaeum</taxon>
    </lineage>
</organism>
<keyword evidence="1" id="KW-0808">Transferase</keyword>
<comment type="pathway">
    <text evidence="1">Cofactor biosynthesis; coenzyme A biosynthesis.</text>
</comment>
<dbReference type="InterPro" id="IPR006204">
    <property type="entry name" value="GHMP_kinase_N_dom"/>
</dbReference>
<keyword evidence="1" id="KW-0067">ATP-binding</keyword>
<dbReference type="Proteomes" id="UP000564964">
    <property type="component" value="Unassembled WGS sequence"/>
</dbReference>
<dbReference type="Proteomes" id="UP000678237">
    <property type="component" value="Unassembled WGS sequence"/>
</dbReference>
<comment type="caution">
    <text evidence="3">The sequence shown here is derived from an EMBL/GenBank/DDBJ whole genome shotgun (WGS) entry which is preliminary data.</text>
</comment>
<keyword evidence="1" id="KW-0418">Kinase</keyword>
<dbReference type="InterPro" id="IPR020568">
    <property type="entry name" value="Ribosomal_Su5_D2-typ_SF"/>
</dbReference>
<dbReference type="GO" id="GO:0005524">
    <property type="term" value="F:ATP binding"/>
    <property type="evidence" value="ECO:0007669"/>
    <property type="project" value="UniProtKB-KW"/>
</dbReference>
<dbReference type="PIRSF" id="PIRSF016896">
    <property type="entry name" value="GHMP_arc_MJ0969"/>
    <property type="match status" value="1"/>
</dbReference>
<dbReference type="PANTHER" id="PTHR42282">
    <property type="entry name" value="PANTOATE KINASE-RELATED"/>
    <property type="match status" value="1"/>
</dbReference>
<proteinExistence type="inferred from homology"/>